<dbReference type="Gene3D" id="3.40.50.300">
    <property type="entry name" value="P-loop containing nucleotide triphosphate hydrolases"/>
    <property type="match status" value="1"/>
</dbReference>
<accession>A0A0W0YSZ0</accession>
<evidence type="ECO:0000313" key="2">
    <source>
        <dbReference type="EMBL" id="KTD60009.1"/>
    </source>
</evidence>
<protein>
    <submittedName>
        <fullName evidence="2">ATPase</fullName>
    </submittedName>
</protein>
<evidence type="ECO:0000259" key="1">
    <source>
        <dbReference type="Pfam" id="PF13521"/>
    </source>
</evidence>
<keyword evidence="3" id="KW-1185">Reference proteome</keyword>
<dbReference type="InterPro" id="IPR027417">
    <property type="entry name" value="P-loop_NTPase"/>
</dbReference>
<dbReference type="Proteomes" id="UP000054600">
    <property type="component" value="Unassembled WGS sequence"/>
</dbReference>
<dbReference type="STRING" id="1122169.Lsha_1759"/>
<dbReference type="SUPFAM" id="SSF52540">
    <property type="entry name" value="P-loop containing nucleoside triphosphate hydrolases"/>
    <property type="match status" value="1"/>
</dbReference>
<dbReference type="InterPro" id="IPR038727">
    <property type="entry name" value="NadR/Ttd14_AAA_dom"/>
</dbReference>
<sequence length="177" mass="20492">MIQTNWYVITGAPSSGKTTLINHLAKAGYQTAPEVAREYINGLLANNHTLDELRQNNWKLQRGILALVLKRERRLSPDELIFFDRGTPDSLGYFSYYQLKSDQIISSCQRTQYKKLFFCHQLPLEYDSVRVEDNISAQQIGQHIYAAYKRLGYELIELPAIPIQERLDIIFSHLNNT</sequence>
<proteinExistence type="predicted"/>
<dbReference type="AlphaFoldDB" id="A0A0W0YSZ0"/>
<feature type="domain" description="NadR/Ttd14 AAA" evidence="1">
    <location>
        <begin position="7"/>
        <end position="166"/>
    </location>
</feature>
<evidence type="ECO:0000313" key="3">
    <source>
        <dbReference type="Proteomes" id="UP000054600"/>
    </source>
</evidence>
<dbReference type="OrthoDB" id="5638848at2"/>
<name>A0A0W0YSZ0_9GAMM</name>
<dbReference type="EMBL" id="LNYW01000046">
    <property type="protein sequence ID" value="KTD60009.1"/>
    <property type="molecule type" value="Genomic_DNA"/>
</dbReference>
<dbReference type="RefSeq" id="WP_018576019.1">
    <property type="nucleotide sequence ID" value="NZ_KB892382.1"/>
</dbReference>
<organism evidence="2 3">
    <name type="scientific">Legionella shakespearei DSM 23087</name>
    <dbReference type="NCBI Taxonomy" id="1122169"/>
    <lineage>
        <taxon>Bacteria</taxon>
        <taxon>Pseudomonadati</taxon>
        <taxon>Pseudomonadota</taxon>
        <taxon>Gammaproteobacteria</taxon>
        <taxon>Legionellales</taxon>
        <taxon>Legionellaceae</taxon>
        <taxon>Legionella</taxon>
    </lineage>
</organism>
<gene>
    <name evidence="2" type="ORF">Lsha_1759</name>
</gene>
<dbReference type="Pfam" id="PF13521">
    <property type="entry name" value="AAA_28"/>
    <property type="match status" value="1"/>
</dbReference>
<dbReference type="eggNOG" id="COG3911">
    <property type="taxonomic scope" value="Bacteria"/>
</dbReference>
<reference evidence="2 3" key="1">
    <citation type="submission" date="2015-11" db="EMBL/GenBank/DDBJ databases">
        <title>Genomic analysis of 38 Legionella species identifies large and diverse effector repertoires.</title>
        <authorList>
            <person name="Burstein D."/>
            <person name="Amaro F."/>
            <person name="Zusman T."/>
            <person name="Lifshitz Z."/>
            <person name="Cohen O."/>
            <person name="Gilbert J.A."/>
            <person name="Pupko T."/>
            <person name="Shuman H.A."/>
            <person name="Segal G."/>
        </authorList>
    </citation>
    <scope>NUCLEOTIDE SEQUENCE [LARGE SCALE GENOMIC DNA]</scope>
    <source>
        <strain evidence="2 3">ATCC 49655</strain>
    </source>
</reference>
<dbReference type="PATRIC" id="fig|1122169.6.peg.2018"/>
<comment type="caution">
    <text evidence="2">The sequence shown here is derived from an EMBL/GenBank/DDBJ whole genome shotgun (WGS) entry which is preliminary data.</text>
</comment>